<accession>A0ABR8D267</accession>
<dbReference type="InterPro" id="IPR000073">
    <property type="entry name" value="AB_hydrolase_1"/>
</dbReference>
<name>A0ABR8D267_9NOST</name>
<evidence type="ECO:0000313" key="3">
    <source>
        <dbReference type="Proteomes" id="UP000661112"/>
    </source>
</evidence>
<sequence length="270" mass="30568">MNTHLRNARRKLSQGLLFWREAGEGLPIVLLHGARNEGSQWVEVMESLSPNFHCFAPDLLGFGESEKPNIHYSIDLQVKCIAEFCQALKLEKVYLLGHSLGGWVAATYALKYPEQVEGLILLAPEGVNIEGQEQNCQKMRQLIKRPPIFFKILRSLRFLTKLFKLDKKIDQDWQTRQILLQHPTASQLLFQRKQPEIEAELLNNSLLKLEIPVLILQGGKDTPDALARSQAYSKLIPRANLKIIAHAESNLPQSCVGLVTGEVKDFIGNR</sequence>
<evidence type="ECO:0000313" key="2">
    <source>
        <dbReference type="EMBL" id="MBD2501031.1"/>
    </source>
</evidence>
<keyword evidence="3" id="KW-1185">Reference proteome</keyword>
<dbReference type="Proteomes" id="UP000661112">
    <property type="component" value="Unassembled WGS sequence"/>
</dbReference>
<proteinExistence type="predicted"/>
<comment type="caution">
    <text evidence="2">The sequence shown here is derived from an EMBL/GenBank/DDBJ whole genome shotgun (WGS) entry which is preliminary data.</text>
</comment>
<dbReference type="EMBL" id="JACJSG010000012">
    <property type="protein sequence ID" value="MBD2501031.1"/>
    <property type="molecule type" value="Genomic_DNA"/>
</dbReference>
<dbReference type="Pfam" id="PF00561">
    <property type="entry name" value="Abhydrolase_1"/>
    <property type="match status" value="1"/>
</dbReference>
<dbReference type="RefSeq" id="WP_190471032.1">
    <property type="nucleotide sequence ID" value="NZ_JACJSG010000012.1"/>
</dbReference>
<dbReference type="PRINTS" id="PR00111">
    <property type="entry name" value="ABHYDROLASE"/>
</dbReference>
<keyword evidence="2" id="KW-0378">Hydrolase</keyword>
<dbReference type="GO" id="GO:0016787">
    <property type="term" value="F:hydrolase activity"/>
    <property type="evidence" value="ECO:0007669"/>
    <property type="project" value="UniProtKB-KW"/>
</dbReference>
<evidence type="ECO:0000259" key="1">
    <source>
        <dbReference type="Pfam" id="PF00561"/>
    </source>
</evidence>
<feature type="domain" description="AB hydrolase-1" evidence="1">
    <location>
        <begin position="27"/>
        <end position="248"/>
    </location>
</feature>
<dbReference type="Gene3D" id="3.40.50.1820">
    <property type="entry name" value="alpha/beta hydrolase"/>
    <property type="match status" value="1"/>
</dbReference>
<dbReference type="InterPro" id="IPR029058">
    <property type="entry name" value="AB_hydrolase_fold"/>
</dbReference>
<dbReference type="SUPFAM" id="SSF53474">
    <property type="entry name" value="alpha/beta-Hydrolases"/>
    <property type="match status" value="1"/>
</dbReference>
<dbReference type="InterPro" id="IPR050266">
    <property type="entry name" value="AB_hydrolase_sf"/>
</dbReference>
<gene>
    <name evidence="2" type="ORF">H6G83_10515</name>
</gene>
<dbReference type="PANTHER" id="PTHR43798">
    <property type="entry name" value="MONOACYLGLYCEROL LIPASE"/>
    <property type="match status" value="1"/>
</dbReference>
<organism evidence="2 3">
    <name type="scientific">Anabaena azotica FACHB-119</name>
    <dbReference type="NCBI Taxonomy" id="947527"/>
    <lineage>
        <taxon>Bacteria</taxon>
        <taxon>Bacillati</taxon>
        <taxon>Cyanobacteriota</taxon>
        <taxon>Cyanophyceae</taxon>
        <taxon>Nostocales</taxon>
        <taxon>Nostocaceae</taxon>
        <taxon>Anabaena</taxon>
        <taxon>Anabaena azotica</taxon>
    </lineage>
</organism>
<protein>
    <submittedName>
        <fullName evidence="2">Alpha/beta hydrolase</fullName>
    </submittedName>
</protein>
<reference evidence="2 3" key="1">
    <citation type="journal article" date="2020" name="ISME J.">
        <title>Comparative genomics reveals insights into cyanobacterial evolution and habitat adaptation.</title>
        <authorList>
            <person name="Chen M.Y."/>
            <person name="Teng W.K."/>
            <person name="Zhao L."/>
            <person name="Hu C.X."/>
            <person name="Zhou Y.K."/>
            <person name="Han B.P."/>
            <person name="Song L.R."/>
            <person name="Shu W.S."/>
        </authorList>
    </citation>
    <scope>NUCLEOTIDE SEQUENCE [LARGE SCALE GENOMIC DNA]</scope>
    <source>
        <strain evidence="2 3">FACHB-119</strain>
    </source>
</reference>